<accession>A0A1F6LZH9</accession>
<comment type="cofactor">
    <cofactor evidence="1">
        <name>[4Fe-4S] cluster</name>
        <dbReference type="ChEBI" id="CHEBI:49883"/>
    </cofactor>
</comment>
<dbReference type="Gene3D" id="3.20.20.70">
    <property type="entry name" value="Aldolase class I"/>
    <property type="match status" value="1"/>
</dbReference>
<evidence type="ECO:0000256" key="3">
    <source>
        <dbReference type="ARBA" id="ARBA00022691"/>
    </source>
</evidence>
<comment type="caution">
    <text evidence="8">The sequence shown here is derived from an EMBL/GenBank/DDBJ whole genome shotgun (WGS) entry which is preliminary data.</text>
</comment>
<dbReference type="InterPro" id="IPR058240">
    <property type="entry name" value="rSAM_sf"/>
</dbReference>
<protein>
    <submittedName>
        <fullName evidence="8">Anaerobic ribonucleoside-triphosphate reductase activating protein</fullName>
    </submittedName>
</protein>
<sequence length="233" mass="26498">MLISGVQKFTMLDFPEKTACIVFTPGCNFRCGYCHNPEFVLPEEIQKLKKNFISEATFFRFLEGRQGLLDGVVITGGEPTMMGDLGEFIGKVKERDFLVKLDTNGSNPERVKPLLEKHLIDYVAMDVKTSLASYRSLVGAGGRAEKIAQSMRLFMESACQYEFRITLVKEFHTYEMLEDLAKEIQGAKKLYLQSFRPGNTLDPLFKNYHAFSSSEMEEIRGIFSRTVAEVTIR</sequence>
<dbReference type="EMBL" id="MFQB01000054">
    <property type="protein sequence ID" value="OGH64725.1"/>
    <property type="molecule type" value="Genomic_DNA"/>
</dbReference>
<dbReference type="Proteomes" id="UP000176282">
    <property type="component" value="Unassembled WGS sequence"/>
</dbReference>
<evidence type="ECO:0000259" key="7">
    <source>
        <dbReference type="PROSITE" id="PS51918"/>
    </source>
</evidence>
<keyword evidence="2" id="KW-0004">4Fe-4S</keyword>
<dbReference type="STRING" id="1798680.A3J66_00155"/>
<dbReference type="GO" id="GO:0051539">
    <property type="term" value="F:4 iron, 4 sulfur cluster binding"/>
    <property type="evidence" value="ECO:0007669"/>
    <property type="project" value="UniProtKB-KW"/>
</dbReference>
<feature type="domain" description="Radical SAM core" evidence="7">
    <location>
        <begin position="13"/>
        <end position="233"/>
    </location>
</feature>
<keyword evidence="5" id="KW-0408">Iron</keyword>
<dbReference type="GO" id="GO:0003824">
    <property type="term" value="F:catalytic activity"/>
    <property type="evidence" value="ECO:0007669"/>
    <property type="project" value="InterPro"/>
</dbReference>
<dbReference type="AlphaFoldDB" id="A0A1F6LZH9"/>
<dbReference type="NCBIfam" id="TIGR02495">
    <property type="entry name" value="NrdG2"/>
    <property type="match status" value="1"/>
</dbReference>
<evidence type="ECO:0000313" key="9">
    <source>
        <dbReference type="Proteomes" id="UP000176282"/>
    </source>
</evidence>
<dbReference type="GO" id="GO:0046872">
    <property type="term" value="F:metal ion binding"/>
    <property type="evidence" value="ECO:0007669"/>
    <property type="project" value="UniProtKB-KW"/>
</dbReference>
<gene>
    <name evidence="8" type="ORF">A3J66_00155</name>
</gene>
<reference evidence="8 9" key="1">
    <citation type="journal article" date="2016" name="Nat. Commun.">
        <title>Thousands of microbial genomes shed light on interconnected biogeochemical processes in an aquifer system.</title>
        <authorList>
            <person name="Anantharaman K."/>
            <person name="Brown C.T."/>
            <person name="Hug L.A."/>
            <person name="Sharon I."/>
            <person name="Castelle C.J."/>
            <person name="Probst A.J."/>
            <person name="Thomas B.C."/>
            <person name="Singh A."/>
            <person name="Wilkins M.J."/>
            <person name="Karaoz U."/>
            <person name="Brodie E.L."/>
            <person name="Williams K.H."/>
            <person name="Hubbard S.S."/>
            <person name="Banfield J.F."/>
        </authorList>
    </citation>
    <scope>NUCLEOTIDE SEQUENCE [LARGE SCALE GENOMIC DNA]</scope>
</reference>
<evidence type="ECO:0000313" key="8">
    <source>
        <dbReference type="EMBL" id="OGH64725.1"/>
    </source>
</evidence>
<dbReference type="InterPro" id="IPR013785">
    <property type="entry name" value="Aldolase_TIM"/>
</dbReference>
<dbReference type="Pfam" id="PF04055">
    <property type="entry name" value="Radical_SAM"/>
    <property type="match status" value="1"/>
</dbReference>
<dbReference type="PROSITE" id="PS51918">
    <property type="entry name" value="RADICAL_SAM"/>
    <property type="match status" value="1"/>
</dbReference>
<dbReference type="InterPro" id="IPR034457">
    <property type="entry name" value="Organic_radical-activating"/>
</dbReference>
<organism evidence="8 9">
    <name type="scientific">Candidatus Magasanikbacteria bacterium RIFCSPHIGHO2_02_FULL_47_14</name>
    <dbReference type="NCBI Taxonomy" id="1798680"/>
    <lineage>
        <taxon>Bacteria</taxon>
        <taxon>Candidatus Magasanikiibacteriota</taxon>
    </lineage>
</organism>
<dbReference type="SFLD" id="SFLDS00029">
    <property type="entry name" value="Radical_SAM"/>
    <property type="match status" value="1"/>
</dbReference>
<keyword evidence="3" id="KW-0949">S-adenosyl-L-methionine</keyword>
<dbReference type="InterPro" id="IPR007197">
    <property type="entry name" value="rSAM"/>
</dbReference>
<dbReference type="SFLD" id="SFLDG01094">
    <property type="entry name" value="Uncharacterised_Radical_SAM_Su"/>
    <property type="match status" value="1"/>
</dbReference>
<keyword evidence="6" id="KW-0411">Iron-sulfur</keyword>
<name>A0A1F6LZH9_9BACT</name>
<evidence type="ECO:0000256" key="1">
    <source>
        <dbReference type="ARBA" id="ARBA00001966"/>
    </source>
</evidence>
<keyword evidence="4" id="KW-0479">Metal-binding</keyword>
<evidence type="ECO:0000256" key="6">
    <source>
        <dbReference type="ARBA" id="ARBA00023014"/>
    </source>
</evidence>
<dbReference type="SUPFAM" id="SSF102114">
    <property type="entry name" value="Radical SAM enzymes"/>
    <property type="match status" value="1"/>
</dbReference>
<dbReference type="InterPro" id="IPR012840">
    <property type="entry name" value="NrdG2"/>
</dbReference>
<evidence type="ECO:0000256" key="2">
    <source>
        <dbReference type="ARBA" id="ARBA00022485"/>
    </source>
</evidence>
<evidence type="ECO:0000256" key="5">
    <source>
        <dbReference type="ARBA" id="ARBA00023004"/>
    </source>
</evidence>
<dbReference type="CDD" id="cd01335">
    <property type="entry name" value="Radical_SAM"/>
    <property type="match status" value="1"/>
</dbReference>
<proteinExistence type="predicted"/>
<evidence type="ECO:0000256" key="4">
    <source>
        <dbReference type="ARBA" id="ARBA00022723"/>
    </source>
</evidence>
<dbReference type="PANTHER" id="PTHR30352">
    <property type="entry name" value="PYRUVATE FORMATE-LYASE-ACTIVATING ENZYME"/>
    <property type="match status" value="1"/>
</dbReference>